<dbReference type="RefSeq" id="WP_194107053.1">
    <property type="nucleotide sequence ID" value="NZ_JADFFM010000002.1"/>
</dbReference>
<keyword evidence="2" id="KW-1185">Reference proteome</keyword>
<reference evidence="1 2" key="1">
    <citation type="submission" date="2020-10" db="EMBL/GenBank/DDBJ databases">
        <title>Mucilaginibacter mali sp. nov., isolated from rhizosphere soil of apple orchard.</title>
        <authorList>
            <person name="Lee J.-S."/>
            <person name="Kim H.S."/>
            <person name="Kim J.-S."/>
        </authorList>
    </citation>
    <scope>NUCLEOTIDE SEQUENCE [LARGE SCALE GENOMIC DNA]</scope>
    <source>
        <strain evidence="1 2">KCTC 23157</strain>
    </source>
</reference>
<evidence type="ECO:0000313" key="2">
    <source>
        <dbReference type="Proteomes" id="UP000632774"/>
    </source>
</evidence>
<dbReference type="Proteomes" id="UP000632774">
    <property type="component" value="Unassembled WGS sequence"/>
</dbReference>
<proteinExistence type="predicted"/>
<evidence type="ECO:0000313" key="1">
    <source>
        <dbReference type="EMBL" id="MBE9667596.1"/>
    </source>
</evidence>
<gene>
    <name evidence="1" type="ORF">IRJ18_14575</name>
</gene>
<protein>
    <submittedName>
        <fullName evidence="1">Uncharacterized protein</fullName>
    </submittedName>
</protein>
<sequence length="96" mass="10878">METKYYIDLHIKTPLGFETYGTFYLGNNREKAIAIFSQLKGTDSVSEKSILHMDFTEMRNGIPLPIQILHCTIDDIAINGRIITRDVFKNLALEGG</sequence>
<comment type="caution">
    <text evidence="1">The sequence shown here is derived from an EMBL/GenBank/DDBJ whole genome shotgun (WGS) entry which is preliminary data.</text>
</comment>
<organism evidence="1 2">
    <name type="scientific">Mucilaginibacter boryungensis</name>
    <dbReference type="NCBI Taxonomy" id="768480"/>
    <lineage>
        <taxon>Bacteria</taxon>
        <taxon>Pseudomonadati</taxon>
        <taxon>Bacteroidota</taxon>
        <taxon>Sphingobacteriia</taxon>
        <taxon>Sphingobacteriales</taxon>
        <taxon>Sphingobacteriaceae</taxon>
        <taxon>Mucilaginibacter</taxon>
    </lineage>
</organism>
<dbReference type="EMBL" id="JADFFM010000002">
    <property type="protein sequence ID" value="MBE9667596.1"/>
    <property type="molecule type" value="Genomic_DNA"/>
</dbReference>
<accession>A0ABR9XJN5</accession>
<name>A0ABR9XJN5_9SPHI</name>